<comment type="caution">
    <text evidence="2">The sequence shown here is derived from an EMBL/GenBank/DDBJ whole genome shotgun (WGS) entry which is preliminary data.</text>
</comment>
<feature type="non-terminal residue" evidence="2">
    <location>
        <position position="1"/>
    </location>
</feature>
<protein>
    <submittedName>
        <fullName evidence="2">Uncharacterized protein</fullName>
    </submittedName>
</protein>
<evidence type="ECO:0000256" key="1">
    <source>
        <dbReference type="SAM" id="MobiDB-lite"/>
    </source>
</evidence>
<dbReference type="AlphaFoldDB" id="A0AAV0S2X7"/>
<organism evidence="2 3">
    <name type="scientific">Linum tenue</name>
    <dbReference type="NCBI Taxonomy" id="586396"/>
    <lineage>
        <taxon>Eukaryota</taxon>
        <taxon>Viridiplantae</taxon>
        <taxon>Streptophyta</taxon>
        <taxon>Embryophyta</taxon>
        <taxon>Tracheophyta</taxon>
        <taxon>Spermatophyta</taxon>
        <taxon>Magnoliopsida</taxon>
        <taxon>eudicotyledons</taxon>
        <taxon>Gunneridae</taxon>
        <taxon>Pentapetalae</taxon>
        <taxon>rosids</taxon>
        <taxon>fabids</taxon>
        <taxon>Malpighiales</taxon>
        <taxon>Linaceae</taxon>
        <taxon>Linum</taxon>
    </lineage>
</organism>
<feature type="compositionally biased region" description="Polar residues" evidence="1">
    <location>
        <begin position="165"/>
        <end position="175"/>
    </location>
</feature>
<evidence type="ECO:0000313" key="2">
    <source>
        <dbReference type="EMBL" id="CAI0626875.1"/>
    </source>
</evidence>
<gene>
    <name evidence="2" type="ORF">LITE_LOCUS51052</name>
</gene>
<evidence type="ECO:0000313" key="3">
    <source>
        <dbReference type="Proteomes" id="UP001154282"/>
    </source>
</evidence>
<name>A0AAV0S2X7_9ROSI</name>
<keyword evidence="3" id="KW-1185">Reference proteome</keyword>
<sequence length="199" mass="20913">PSEPQQRGARLVNGVALQSRSSLANLPLDFGDYKTLKMDCNLGSTPITFRWRGFSSGNFSGVFVRAMGSTQPIASIALSSLAALTFSHLSATSSSSSTLKVTVYLENPESKNGQTISFAGIKCNVASAAGGITGGSSRQETGVCRCGNNTSAPLTYCNPRGKKQSPPTIHSSTTAMKEETKGKKSTPPPQWETESGSAW</sequence>
<proteinExistence type="predicted"/>
<feature type="region of interest" description="Disordered" evidence="1">
    <location>
        <begin position="155"/>
        <end position="199"/>
    </location>
</feature>
<dbReference type="EMBL" id="CAMGYJ010000011">
    <property type="protein sequence ID" value="CAI0626875.1"/>
    <property type="molecule type" value="Genomic_DNA"/>
</dbReference>
<accession>A0AAV0S2X7</accession>
<dbReference type="Proteomes" id="UP001154282">
    <property type="component" value="Unassembled WGS sequence"/>
</dbReference>
<reference evidence="2" key="1">
    <citation type="submission" date="2022-08" db="EMBL/GenBank/DDBJ databases">
        <authorList>
            <person name="Gutierrez-Valencia J."/>
        </authorList>
    </citation>
    <scope>NUCLEOTIDE SEQUENCE</scope>
</reference>